<sequence>MNMSGSGAPPWKVAWITGASTGIGRELAMLLARRVETVAISARSTDKLEELASTDPRLHPVPLDVTDAQAVAECIGAIERDAGPIDLAVLNAGTWTLLDRADIDLAAMRAGIEVNYMGVVNALAALVPRMRERGSGHIVIVASVAGYRGLPRSAAYGPTKAALINLAETLKSELAPLGITVSLVNPGFIDTPMTRENPFPMPGLMPAPAAARALLDGLEKRQYEIIFPRGFVRAVKLLRILPNRVFFWYVSRFVMGRSKR</sequence>
<dbReference type="AlphaFoldDB" id="A0A6N1VE05"/>
<proteinExistence type="inferred from homology"/>
<organism evidence="5 6">
    <name type="scientific">Oricola thermophila</name>
    <dbReference type="NCBI Taxonomy" id="2742145"/>
    <lineage>
        <taxon>Bacteria</taxon>
        <taxon>Pseudomonadati</taxon>
        <taxon>Pseudomonadota</taxon>
        <taxon>Alphaproteobacteria</taxon>
        <taxon>Hyphomicrobiales</taxon>
        <taxon>Ahrensiaceae</taxon>
        <taxon>Oricola</taxon>
    </lineage>
</organism>
<reference evidence="5 6" key="1">
    <citation type="submission" date="2020-06" db="EMBL/GenBank/DDBJ databases">
        <title>Oricola thermophila sp. nov. isolated from a tidal sediments.</title>
        <authorList>
            <person name="Kwon K.K."/>
            <person name="Yang S.-H."/>
            <person name="Park M.-J."/>
        </authorList>
    </citation>
    <scope>NUCLEOTIDE SEQUENCE [LARGE SCALE GENOMIC DNA]</scope>
    <source>
        <strain evidence="5 6">MEBiC13590</strain>
    </source>
</reference>
<comment type="similarity">
    <text evidence="1 3">Belongs to the short-chain dehydrogenases/reductases (SDR) family.</text>
</comment>
<dbReference type="Pfam" id="PF00106">
    <property type="entry name" value="adh_short"/>
    <property type="match status" value="1"/>
</dbReference>
<gene>
    <name evidence="5" type="ORF">HTY61_02705</name>
</gene>
<evidence type="ECO:0000259" key="4">
    <source>
        <dbReference type="SMART" id="SM00822"/>
    </source>
</evidence>
<dbReference type="InterPro" id="IPR002347">
    <property type="entry name" value="SDR_fam"/>
</dbReference>
<dbReference type="PRINTS" id="PR00080">
    <property type="entry name" value="SDRFAMILY"/>
</dbReference>
<protein>
    <submittedName>
        <fullName evidence="5">SDR family NAD(P)-dependent oxidoreductase</fullName>
    </submittedName>
</protein>
<keyword evidence="6" id="KW-1185">Reference proteome</keyword>
<evidence type="ECO:0000313" key="5">
    <source>
        <dbReference type="EMBL" id="QKV17452.1"/>
    </source>
</evidence>
<dbReference type="PRINTS" id="PR00081">
    <property type="entry name" value="GDHRDH"/>
</dbReference>
<dbReference type="KEGG" id="orm:HTY61_02705"/>
<evidence type="ECO:0000313" key="6">
    <source>
        <dbReference type="Proteomes" id="UP000509367"/>
    </source>
</evidence>
<dbReference type="PANTHER" id="PTHR44196">
    <property type="entry name" value="DEHYDROGENASE/REDUCTASE SDR FAMILY MEMBER 7B"/>
    <property type="match status" value="1"/>
</dbReference>
<evidence type="ECO:0000256" key="2">
    <source>
        <dbReference type="ARBA" id="ARBA00023002"/>
    </source>
</evidence>
<dbReference type="GO" id="GO:0016020">
    <property type="term" value="C:membrane"/>
    <property type="evidence" value="ECO:0007669"/>
    <property type="project" value="TreeGrafter"/>
</dbReference>
<accession>A0A6N1VE05</accession>
<dbReference type="SUPFAM" id="SSF51735">
    <property type="entry name" value="NAD(P)-binding Rossmann-fold domains"/>
    <property type="match status" value="1"/>
</dbReference>
<name>A0A6N1VE05_9HYPH</name>
<evidence type="ECO:0000256" key="3">
    <source>
        <dbReference type="RuleBase" id="RU000363"/>
    </source>
</evidence>
<feature type="domain" description="Ketoreductase" evidence="4">
    <location>
        <begin position="12"/>
        <end position="192"/>
    </location>
</feature>
<dbReference type="Proteomes" id="UP000509367">
    <property type="component" value="Chromosome"/>
</dbReference>
<dbReference type="SMART" id="SM00822">
    <property type="entry name" value="PKS_KR"/>
    <property type="match status" value="1"/>
</dbReference>
<evidence type="ECO:0000256" key="1">
    <source>
        <dbReference type="ARBA" id="ARBA00006484"/>
    </source>
</evidence>
<dbReference type="Gene3D" id="3.40.50.720">
    <property type="entry name" value="NAD(P)-binding Rossmann-like Domain"/>
    <property type="match status" value="1"/>
</dbReference>
<dbReference type="PANTHER" id="PTHR44196:SF1">
    <property type="entry name" value="DEHYDROGENASE_REDUCTASE SDR FAMILY MEMBER 7B"/>
    <property type="match status" value="1"/>
</dbReference>
<dbReference type="InterPro" id="IPR036291">
    <property type="entry name" value="NAD(P)-bd_dom_sf"/>
</dbReference>
<dbReference type="InterPro" id="IPR057326">
    <property type="entry name" value="KR_dom"/>
</dbReference>
<dbReference type="GO" id="GO:0016491">
    <property type="term" value="F:oxidoreductase activity"/>
    <property type="evidence" value="ECO:0007669"/>
    <property type="project" value="UniProtKB-KW"/>
</dbReference>
<keyword evidence="2" id="KW-0560">Oxidoreductase</keyword>
<dbReference type="EMBL" id="CP054836">
    <property type="protein sequence ID" value="QKV17452.1"/>
    <property type="molecule type" value="Genomic_DNA"/>
</dbReference>